<accession>A0ABS0WPH7</accession>
<evidence type="ECO:0000259" key="3">
    <source>
        <dbReference type="Pfam" id="PF18962"/>
    </source>
</evidence>
<gene>
    <name evidence="4" type="ORF">JBL43_06450</name>
</gene>
<organism evidence="4 5">
    <name type="scientific">Aureibaculum flavum</name>
    <dbReference type="NCBI Taxonomy" id="2795986"/>
    <lineage>
        <taxon>Bacteria</taxon>
        <taxon>Pseudomonadati</taxon>
        <taxon>Bacteroidota</taxon>
        <taxon>Flavobacteriia</taxon>
        <taxon>Flavobacteriales</taxon>
        <taxon>Flavobacteriaceae</taxon>
        <taxon>Aureibaculum</taxon>
    </lineage>
</organism>
<dbReference type="EMBL" id="JAEHFJ010000003">
    <property type="protein sequence ID" value="MBJ2173872.1"/>
    <property type="molecule type" value="Genomic_DNA"/>
</dbReference>
<proteinExistence type="predicted"/>
<keyword evidence="5" id="KW-1185">Reference proteome</keyword>
<dbReference type="RefSeq" id="WP_198840651.1">
    <property type="nucleotide sequence ID" value="NZ_JAEHFJ010000003.1"/>
</dbReference>
<dbReference type="NCBIfam" id="TIGR04183">
    <property type="entry name" value="Por_Secre_tail"/>
    <property type="match status" value="1"/>
</dbReference>
<dbReference type="Pfam" id="PF18962">
    <property type="entry name" value="Por_Secre_tail"/>
    <property type="match status" value="1"/>
</dbReference>
<feature type="chain" id="PRO_5046345342" evidence="2">
    <location>
        <begin position="19"/>
        <end position="563"/>
    </location>
</feature>
<feature type="domain" description="Secretion system C-terminal sorting" evidence="3">
    <location>
        <begin position="489"/>
        <end position="560"/>
    </location>
</feature>
<dbReference type="PANTHER" id="PTHR36234">
    <property type="entry name" value="LYSYL ENDOPEPTIDASE"/>
    <property type="match status" value="1"/>
</dbReference>
<comment type="caution">
    <text evidence="4">The sequence shown here is derived from an EMBL/GenBank/DDBJ whole genome shotgun (WGS) entry which is preliminary data.</text>
</comment>
<dbReference type="PANTHER" id="PTHR36234:SF5">
    <property type="entry name" value="LYSYL ENDOPEPTIDASE"/>
    <property type="match status" value="1"/>
</dbReference>
<evidence type="ECO:0000313" key="5">
    <source>
        <dbReference type="Proteomes" id="UP000623301"/>
    </source>
</evidence>
<protein>
    <submittedName>
        <fullName evidence="4">T9SS type A sorting domain-containing protein</fullName>
    </submittedName>
</protein>
<name>A0ABS0WPH7_9FLAO</name>
<evidence type="ECO:0000256" key="2">
    <source>
        <dbReference type="SAM" id="SignalP"/>
    </source>
</evidence>
<evidence type="ECO:0000313" key="4">
    <source>
        <dbReference type="EMBL" id="MBJ2173872.1"/>
    </source>
</evidence>
<sequence>MKKILVLFLLSISALTSAQVTNEGEPFSWSLTNTKAASESIKLPKLDLKQLRTEDLKSDKIKTKPYRIGVSNKVNFGLKNAGRWTDLPNGDRIWQISFASPEALHLSVNFNSFYLPEGSTIYLYNNDRSDLIGAITSNANNNKNELGTWFVKGDHIFIEYYEPKEVKGLGKLNIGSVIHGYRLAHEVQNGYIEKSILKINNSGQCNHDVNCPIGSDFEAHKEELKKSVAFLSMGDGYICSGSLINNTAQDKKPYFLTAEHCLERETGDPAANPSLFSMRFNWISPNPVCAAIAGSTDSNDELTMLGSTLKAQYSEADMLLLEINNPIPTDWDVTFAGWDRRDIDPTFEVGIHHPLGDIMKVSRDDTGATKTNTDGKQVWLIGGANDGIGTGEGWEIGVTEGGSSGSPLFNQNGHIIGQLYGGNAACIGTSDNNDYDLYGRFAISWDSGSSAATRLKDWLDPKSIEPSTLNSYSNTLAIENNLLDNKITLYPNPSSGIINIKRNEFIGDLTYEVYSLIGQKLTVKTLITNNSINLNNFSNNIYFIKITEIDTNNTSVKKIVLSK</sequence>
<dbReference type="InterPro" id="IPR026444">
    <property type="entry name" value="Secre_tail"/>
</dbReference>
<dbReference type="SUPFAM" id="SSF50494">
    <property type="entry name" value="Trypsin-like serine proteases"/>
    <property type="match status" value="1"/>
</dbReference>
<evidence type="ECO:0000256" key="1">
    <source>
        <dbReference type="ARBA" id="ARBA00022729"/>
    </source>
</evidence>
<reference evidence="4 5" key="1">
    <citation type="submission" date="2020-12" db="EMBL/GenBank/DDBJ databases">
        <title>Aureibaculum luteum sp. nov. and Aureibaculum flavum sp. nov., novel members of the family Flavobacteriaceae isolated from Antarctic intertidal sediments.</title>
        <authorList>
            <person name="He X."/>
            <person name="Zhang X."/>
        </authorList>
    </citation>
    <scope>NUCLEOTIDE SEQUENCE [LARGE SCALE GENOMIC DNA]</scope>
    <source>
        <strain evidence="4 5">A20</strain>
    </source>
</reference>
<dbReference type="Proteomes" id="UP000623301">
    <property type="component" value="Unassembled WGS sequence"/>
</dbReference>
<dbReference type="Gene3D" id="2.40.10.10">
    <property type="entry name" value="Trypsin-like serine proteases"/>
    <property type="match status" value="2"/>
</dbReference>
<dbReference type="InterPro" id="IPR009003">
    <property type="entry name" value="Peptidase_S1_PA"/>
</dbReference>
<feature type="signal peptide" evidence="2">
    <location>
        <begin position="1"/>
        <end position="18"/>
    </location>
</feature>
<keyword evidence="1 2" id="KW-0732">Signal</keyword>
<dbReference type="InterPro" id="IPR043504">
    <property type="entry name" value="Peptidase_S1_PA_chymotrypsin"/>
</dbReference>